<comment type="caution">
    <text evidence="1">The sequence shown here is derived from an EMBL/GenBank/DDBJ whole genome shotgun (WGS) entry which is preliminary data.</text>
</comment>
<gene>
    <name evidence="1" type="ORF">Atai01_72650</name>
</gene>
<accession>A0A9W6R759</accession>
<dbReference type="Proteomes" id="UP001165136">
    <property type="component" value="Unassembled WGS sequence"/>
</dbReference>
<organism evidence="1 2">
    <name type="scientific">Amycolatopsis taiwanensis</name>
    <dbReference type="NCBI Taxonomy" id="342230"/>
    <lineage>
        <taxon>Bacteria</taxon>
        <taxon>Bacillati</taxon>
        <taxon>Actinomycetota</taxon>
        <taxon>Actinomycetes</taxon>
        <taxon>Pseudonocardiales</taxon>
        <taxon>Pseudonocardiaceae</taxon>
        <taxon>Amycolatopsis</taxon>
    </lineage>
</organism>
<protein>
    <submittedName>
        <fullName evidence="1">Uncharacterized protein</fullName>
    </submittedName>
</protein>
<proteinExistence type="predicted"/>
<keyword evidence="2" id="KW-1185">Reference proteome</keyword>
<name>A0A9W6R759_9PSEU</name>
<reference evidence="1" key="1">
    <citation type="submission" date="2023-03" db="EMBL/GenBank/DDBJ databases">
        <title>Amycolatopsis taiwanensis NBRC 103393.</title>
        <authorList>
            <person name="Ichikawa N."/>
            <person name="Sato H."/>
            <person name="Tonouchi N."/>
        </authorList>
    </citation>
    <scope>NUCLEOTIDE SEQUENCE</scope>
    <source>
        <strain evidence="1">NBRC 103393</strain>
    </source>
</reference>
<dbReference type="AlphaFoldDB" id="A0A9W6R759"/>
<evidence type="ECO:0000313" key="2">
    <source>
        <dbReference type="Proteomes" id="UP001165136"/>
    </source>
</evidence>
<sequence>MVTAHAYDKEYLMTDGFTADVQSMRTKAGTDLPDVSAELGQQAALIRSLEMTTSTITGSVDGSSRVFGTEVGNARTLGQNYDQVVHLLAQVGIALSQSISTAAERLGTIADHYERTDQTIAGE</sequence>
<dbReference type="EMBL" id="BSTI01000025">
    <property type="protein sequence ID" value="GLY70646.1"/>
    <property type="molecule type" value="Genomic_DNA"/>
</dbReference>
<evidence type="ECO:0000313" key="1">
    <source>
        <dbReference type="EMBL" id="GLY70646.1"/>
    </source>
</evidence>